<evidence type="ECO:0000313" key="2">
    <source>
        <dbReference type="EMBL" id="CEM12957.1"/>
    </source>
</evidence>
<dbReference type="Gene3D" id="3.40.50.12660">
    <property type="match status" value="1"/>
</dbReference>
<organism evidence="2 3">
    <name type="scientific">Vitrella brassicaformis (strain CCMP3155)</name>
    <dbReference type="NCBI Taxonomy" id="1169540"/>
    <lineage>
        <taxon>Eukaryota</taxon>
        <taxon>Sar</taxon>
        <taxon>Alveolata</taxon>
        <taxon>Colpodellida</taxon>
        <taxon>Vitrellaceae</taxon>
        <taxon>Vitrella</taxon>
    </lineage>
</organism>
<keyword evidence="3" id="KW-1185">Reference proteome</keyword>
<gene>
    <name evidence="2" type="ORF">Vbra_9173</name>
</gene>
<protein>
    <submittedName>
        <fullName evidence="2">Uncharacterized protein</fullName>
    </submittedName>
</protein>
<evidence type="ECO:0000313" key="3">
    <source>
        <dbReference type="Proteomes" id="UP000041254"/>
    </source>
</evidence>
<reference evidence="2 3" key="1">
    <citation type="submission" date="2014-11" db="EMBL/GenBank/DDBJ databases">
        <authorList>
            <person name="Zhu J."/>
            <person name="Qi W."/>
            <person name="Song R."/>
        </authorList>
    </citation>
    <scope>NUCLEOTIDE SEQUENCE [LARGE SCALE GENOMIC DNA]</scope>
</reference>
<dbReference type="OrthoDB" id="444537at2759"/>
<dbReference type="Proteomes" id="UP000041254">
    <property type="component" value="Unassembled WGS sequence"/>
</dbReference>
<dbReference type="VEuPathDB" id="CryptoDB:Vbra_9173"/>
<sequence>MRLRAAVPLASAFAQSRPSNHPARERVVPMQAKKAVVVGVNYLDTALSLKGCVNDALWWKHTLEKRFGFSGPNVPLLVDDEGRHETLNIVKAPPDSGRMLTDKREGRVDVQVPIRDNITRSTQKQLRGTSIEMKVLQDQTGGGLEEEHVSYCDQLSAVVGRYLAQTGQTRSHRRAAPVGGGDRQGHPACYRAAGPLN</sequence>
<dbReference type="AlphaFoldDB" id="A0A0G4FIM1"/>
<dbReference type="InParanoid" id="A0A0G4FIM1"/>
<proteinExistence type="predicted"/>
<feature type="region of interest" description="Disordered" evidence="1">
    <location>
        <begin position="168"/>
        <end position="197"/>
    </location>
</feature>
<dbReference type="EMBL" id="CDMY01000440">
    <property type="protein sequence ID" value="CEM12957.1"/>
    <property type="molecule type" value="Genomic_DNA"/>
</dbReference>
<evidence type="ECO:0000256" key="1">
    <source>
        <dbReference type="SAM" id="MobiDB-lite"/>
    </source>
</evidence>
<accession>A0A0G4FIM1</accession>
<name>A0A0G4FIM1_VITBC</name>